<comment type="caution">
    <text evidence="1">The sequence shown here is derived from an EMBL/GenBank/DDBJ whole genome shotgun (WGS) entry which is preliminary data.</text>
</comment>
<dbReference type="EMBL" id="ML978222">
    <property type="protein sequence ID" value="KAF2027731.1"/>
    <property type="molecule type" value="Genomic_DNA"/>
</dbReference>
<dbReference type="OrthoDB" id="3779652at2759"/>
<reference evidence="1" key="1">
    <citation type="journal article" date="2020" name="Stud. Mycol.">
        <title>101 Dothideomycetes genomes: a test case for predicting lifestyles and emergence of pathogens.</title>
        <authorList>
            <person name="Haridas S."/>
            <person name="Albert R."/>
            <person name="Binder M."/>
            <person name="Bloem J."/>
            <person name="Labutti K."/>
            <person name="Salamov A."/>
            <person name="Andreopoulos B."/>
            <person name="Baker S."/>
            <person name="Barry K."/>
            <person name="Bills G."/>
            <person name="Bluhm B."/>
            <person name="Cannon C."/>
            <person name="Castanera R."/>
            <person name="Culley D."/>
            <person name="Daum C."/>
            <person name="Ezra D."/>
            <person name="Gonzalez J."/>
            <person name="Henrissat B."/>
            <person name="Kuo A."/>
            <person name="Liang C."/>
            <person name="Lipzen A."/>
            <person name="Lutzoni F."/>
            <person name="Magnuson J."/>
            <person name="Mondo S."/>
            <person name="Nolan M."/>
            <person name="Ohm R."/>
            <person name="Pangilinan J."/>
            <person name="Park H.-J."/>
            <person name="Ramirez L."/>
            <person name="Alfaro M."/>
            <person name="Sun H."/>
            <person name="Tritt A."/>
            <person name="Yoshinaga Y."/>
            <person name="Zwiers L.-H."/>
            <person name="Turgeon B."/>
            <person name="Goodwin S."/>
            <person name="Spatafora J."/>
            <person name="Crous P."/>
            <person name="Grigoriev I."/>
        </authorList>
    </citation>
    <scope>NUCLEOTIDE SEQUENCE</scope>
    <source>
        <strain evidence="1">CBS 110217</strain>
    </source>
</reference>
<proteinExistence type="predicted"/>
<evidence type="ECO:0000313" key="2">
    <source>
        <dbReference type="Proteomes" id="UP000799777"/>
    </source>
</evidence>
<protein>
    <submittedName>
        <fullName evidence="1">Uncharacterized protein</fullName>
    </submittedName>
</protein>
<name>A0A9P4H478_9PLEO</name>
<dbReference type="Proteomes" id="UP000799777">
    <property type="component" value="Unassembled WGS sequence"/>
</dbReference>
<dbReference type="AlphaFoldDB" id="A0A9P4H478"/>
<evidence type="ECO:0000313" key="1">
    <source>
        <dbReference type="EMBL" id="KAF2027731.1"/>
    </source>
</evidence>
<keyword evidence="2" id="KW-1185">Reference proteome</keyword>
<sequence length="335" mass="39013">MKIRLAGLDSKYRKWEIAWKAFDFGQHKHAIDATQKDIQMLATNIKKELKEHKMTDEERKKWSKRLKAYAMRSSGNEVVNWDFVPKLDVEFRFSVERPDTSENFQLRVPYHKDIPETHTGGDHIQTLILERIAPEAGAPKGDQIPSEPEYKLQNTTIARTRPLGTLFRMQPALFQRGLGKSWKMWRLDRRDIVRGLLHWNILLWGTAWMEQLCSCGIQVEKDPTTLEIVMQVLNTDKHFDCEHSKLCLRNLGIVLAEIVLATSLQTNPDDKVRDHKQWVGNGWKAIKRGDIYDEVLTKTGLESLRRAVHFCLEEDLPMATEEFKAGFVYRCNEKI</sequence>
<gene>
    <name evidence="1" type="ORF">EK21DRAFT_91243</name>
</gene>
<organism evidence="1 2">
    <name type="scientific">Setomelanomma holmii</name>
    <dbReference type="NCBI Taxonomy" id="210430"/>
    <lineage>
        <taxon>Eukaryota</taxon>
        <taxon>Fungi</taxon>
        <taxon>Dikarya</taxon>
        <taxon>Ascomycota</taxon>
        <taxon>Pezizomycotina</taxon>
        <taxon>Dothideomycetes</taxon>
        <taxon>Pleosporomycetidae</taxon>
        <taxon>Pleosporales</taxon>
        <taxon>Pleosporineae</taxon>
        <taxon>Phaeosphaeriaceae</taxon>
        <taxon>Setomelanomma</taxon>
    </lineage>
</organism>
<accession>A0A9P4H478</accession>